<dbReference type="PANTHER" id="PTHR48287">
    <property type="entry name" value="ARM REPEAT SUPERFAMILY PROTEIN"/>
    <property type="match status" value="1"/>
</dbReference>
<dbReference type="STRING" id="44941.A0A397W2E4"/>
<feature type="domain" description="RRP12 HEAT" evidence="5">
    <location>
        <begin position="322"/>
        <end position="618"/>
    </location>
</feature>
<feature type="region of interest" description="Disordered" evidence="4">
    <location>
        <begin position="975"/>
        <end position="1008"/>
    </location>
</feature>
<evidence type="ECO:0000256" key="4">
    <source>
        <dbReference type="SAM" id="MobiDB-lite"/>
    </source>
</evidence>
<dbReference type="OrthoDB" id="2192888at2759"/>
<dbReference type="GO" id="GO:0005634">
    <property type="term" value="C:nucleus"/>
    <property type="evidence" value="ECO:0007669"/>
    <property type="project" value="UniProtKB-SubCell"/>
</dbReference>
<dbReference type="InterPro" id="IPR011989">
    <property type="entry name" value="ARM-like"/>
</dbReference>
<dbReference type="Proteomes" id="UP000266673">
    <property type="component" value="Unassembled WGS sequence"/>
</dbReference>
<dbReference type="SUPFAM" id="SSF48371">
    <property type="entry name" value="ARM repeat"/>
    <property type="match status" value="1"/>
</dbReference>
<dbReference type="InterPro" id="IPR052087">
    <property type="entry name" value="RRP12"/>
</dbReference>
<sequence length="1243" mass="140807">MEEQFERIRHQVDSKLDNQKQIAVTLIAVEETIRDQNSPLIPTAYFAVLLTTLEEHCNSPTGSGNEIHGAILYLLNIILPNISPTILLGKFSQIMPILLQDLESNKDDSAIVRSITGCMESFLIAQDRNTWNQLLAKKVFQALLILSVDQRPKPRKRAQDAVRKILNCPPPPMVKHPVIGITTEFCQRILNECSRSDRQSVHHTLTLLKAIAGKWPVQNLGQLSELLLKLQKSNDALITIATYQVFDELFQYHRNGFENYGLEELLKSHAELMPNIQDTQLLPHWLTIIAKGFKAYAEINSDKCVGILHGFFKAIFPVLEVDNSDIRVATTNCLVELIAHGITDDVIQETLRGGQTESEKKQCLNEIILIVKNGFNFRYHTSWSSVLKILESLFQRLKRSSQKLLGNLLIIVEDMRMNSDSVLKDAADKTLGAAITNMGPQAFLNVLPLNLENPNDNQNIGRAWLLPLLKDHVTNTELGYFIREFVPLSERLAQKSLHFQNQSRMIEAKIYETLVQQLWALLPGFCDLPLDLPHVFTNVTAEMFSNVMYQKPELRPIIVLALENLVKKNRAIMESNEDNNQLMKKYDLDKTSAEKNLQILAKYSTNYLAVFFNVFSQTPTAYSAYILNAMKVYLTITPVKDISITFDKVLNLLKQSLSNHTPQSNERATSAIPSTSYTMLDLSIVMVPYLEIESGNKLYEIITALLCNEDPTLQKKAYKALSIIAENDNIKAVIIQNIDDLQNKLIESAMVSTPAAKKNRLLALMNIIKLLPRTDLHMIPDVLSEAILSTKEISEKARIAAYELLITMGNKMKEGGTIIMSNVAETDPTAQDVDASINEFVFKMVVAGLAANTPHMISATIASLSRLLFEFKFDIDQSLLHQLLDTIDNFVKCTNREIVKATLGFVKVVIISLDVDFLVPHLPQIILGILTWSNGHRSFKFKVRHILERLIQRFGYETIEKHVPESDRKLLSNIRKKKNRAKHRKKMDLDSNDEKQDKESTTKHKSKSFMSNSSFEDVLYGSESDFEVSDQEEEIFAKIKPSNIRSKKASVSWIDEDEDEDEPIDLLDKSCISKVFGSNPLIRKTSKHNASLFNEFNKTKDGRIIVDESDDESLLQGSDADMNEAENNYSAAQRSSVSFTRGQRSKVKFNKGQKDDDMDLDIIEPIDAIAKRNKKNKSKRNVITVGREYKAEKAEGDVKRKGKPDPYAYVPLTSMYRKKGQKGIKISLTKGKVKKRRARKLNL</sequence>
<dbReference type="EMBL" id="QKWP01000052">
    <property type="protein sequence ID" value="RIB28904.1"/>
    <property type="molecule type" value="Genomic_DNA"/>
</dbReference>
<dbReference type="InterPro" id="IPR012978">
    <property type="entry name" value="HEAT_RRP12"/>
</dbReference>
<organism evidence="7 8">
    <name type="scientific">Gigaspora rosea</name>
    <dbReference type="NCBI Taxonomy" id="44941"/>
    <lineage>
        <taxon>Eukaryota</taxon>
        <taxon>Fungi</taxon>
        <taxon>Fungi incertae sedis</taxon>
        <taxon>Mucoromycota</taxon>
        <taxon>Glomeromycotina</taxon>
        <taxon>Glomeromycetes</taxon>
        <taxon>Diversisporales</taxon>
        <taxon>Gigasporaceae</taxon>
        <taxon>Gigaspora</taxon>
    </lineage>
</organism>
<evidence type="ECO:0000313" key="8">
    <source>
        <dbReference type="Proteomes" id="UP000266673"/>
    </source>
</evidence>
<evidence type="ECO:0000256" key="1">
    <source>
        <dbReference type="ARBA" id="ARBA00004123"/>
    </source>
</evidence>
<comment type="subcellular location">
    <subcellularLocation>
        <location evidence="1">Nucleus</location>
    </subcellularLocation>
</comment>
<evidence type="ECO:0000313" key="7">
    <source>
        <dbReference type="EMBL" id="RIB28904.1"/>
    </source>
</evidence>
<keyword evidence="8" id="KW-1185">Reference proteome</keyword>
<evidence type="ECO:0000256" key="2">
    <source>
        <dbReference type="ARBA" id="ARBA00007690"/>
    </source>
</evidence>
<evidence type="ECO:0000259" key="5">
    <source>
        <dbReference type="Pfam" id="PF08161"/>
    </source>
</evidence>
<reference evidence="7 8" key="1">
    <citation type="submission" date="2018-06" db="EMBL/GenBank/DDBJ databases">
        <title>Comparative genomics reveals the genomic features of Rhizophagus irregularis, R. cerebriforme, R. diaphanum and Gigaspora rosea, and their symbiotic lifestyle signature.</title>
        <authorList>
            <person name="Morin E."/>
            <person name="San Clemente H."/>
            <person name="Chen E.C.H."/>
            <person name="De La Providencia I."/>
            <person name="Hainaut M."/>
            <person name="Kuo A."/>
            <person name="Kohler A."/>
            <person name="Murat C."/>
            <person name="Tang N."/>
            <person name="Roy S."/>
            <person name="Loubradou J."/>
            <person name="Henrissat B."/>
            <person name="Grigoriev I.V."/>
            <person name="Corradi N."/>
            <person name="Roux C."/>
            <person name="Martin F.M."/>
        </authorList>
    </citation>
    <scope>NUCLEOTIDE SEQUENCE [LARGE SCALE GENOMIC DNA]</scope>
    <source>
        <strain evidence="7 8">DAOM 194757</strain>
    </source>
</reference>
<evidence type="ECO:0000256" key="3">
    <source>
        <dbReference type="ARBA" id="ARBA00023242"/>
    </source>
</evidence>
<accession>A0A397W2E4</accession>
<dbReference type="InterPro" id="IPR016024">
    <property type="entry name" value="ARM-type_fold"/>
</dbReference>
<dbReference type="Gene3D" id="1.25.10.10">
    <property type="entry name" value="Leucine-rich Repeat Variant"/>
    <property type="match status" value="2"/>
</dbReference>
<feature type="compositionally biased region" description="Basic and acidic residues" evidence="4">
    <location>
        <begin position="987"/>
        <end position="1002"/>
    </location>
</feature>
<dbReference type="InterPro" id="IPR057860">
    <property type="entry name" value="HEAT_RRP12_N"/>
</dbReference>
<comment type="similarity">
    <text evidence="2">Belongs to the RRP12 family.</text>
</comment>
<protein>
    <submittedName>
        <fullName evidence="7">Ribosomal RNA Processing 12 protein</fullName>
    </submittedName>
</protein>
<keyword evidence="3" id="KW-0539">Nucleus</keyword>
<feature type="compositionally biased region" description="Basic residues" evidence="4">
    <location>
        <begin position="975"/>
        <end position="986"/>
    </location>
</feature>
<dbReference type="PANTHER" id="PTHR48287:SF1">
    <property type="entry name" value="ARM REPEAT SUPERFAMILY PROTEIN"/>
    <property type="match status" value="1"/>
</dbReference>
<dbReference type="AlphaFoldDB" id="A0A397W2E4"/>
<comment type="caution">
    <text evidence="7">The sequence shown here is derived from an EMBL/GenBank/DDBJ whole genome shotgun (WGS) entry which is preliminary data.</text>
</comment>
<feature type="domain" description="RRP12 N-terminal HEAT" evidence="6">
    <location>
        <begin position="14"/>
        <end position="251"/>
    </location>
</feature>
<dbReference type="Pfam" id="PF25772">
    <property type="entry name" value="HEAT_RRP12_N"/>
    <property type="match status" value="1"/>
</dbReference>
<gene>
    <name evidence="7" type="ORF">C2G38_2058087</name>
</gene>
<dbReference type="Pfam" id="PF08161">
    <property type="entry name" value="RRP12_HEAT"/>
    <property type="match status" value="1"/>
</dbReference>
<name>A0A397W2E4_9GLOM</name>
<proteinExistence type="inferred from homology"/>
<evidence type="ECO:0000259" key="6">
    <source>
        <dbReference type="Pfam" id="PF25772"/>
    </source>
</evidence>